<reference evidence="4" key="1">
    <citation type="journal article" date="2019" name="Int. J. Syst. Evol. Microbiol.">
        <title>The Global Catalogue of Microorganisms (GCM) 10K type strain sequencing project: providing services to taxonomists for standard genome sequencing and annotation.</title>
        <authorList>
            <consortium name="The Broad Institute Genomics Platform"/>
            <consortium name="The Broad Institute Genome Sequencing Center for Infectious Disease"/>
            <person name="Wu L."/>
            <person name="Ma J."/>
        </authorList>
    </citation>
    <scope>NUCLEOTIDE SEQUENCE [LARGE SCALE GENOMIC DNA]</scope>
    <source>
        <strain evidence="4">KCTC 42441</strain>
    </source>
</reference>
<organism evidence="3 4">
    <name type="scientific">Luteimonas soli</name>
    <dbReference type="NCBI Taxonomy" id="1648966"/>
    <lineage>
        <taxon>Bacteria</taxon>
        <taxon>Pseudomonadati</taxon>
        <taxon>Pseudomonadota</taxon>
        <taxon>Gammaproteobacteria</taxon>
        <taxon>Lysobacterales</taxon>
        <taxon>Lysobacteraceae</taxon>
        <taxon>Luteimonas</taxon>
    </lineage>
</organism>
<feature type="transmembrane region" description="Helical" evidence="2">
    <location>
        <begin position="12"/>
        <end position="34"/>
    </location>
</feature>
<keyword evidence="2" id="KW-0472">Membrane</keyword>
<dbReference type="Proteomes" id="UP001595705">
    <property type="component" value="Unassembled WGS sequence"/>
</dbReference>
<evidence type="ECO:0008006" key="5">
    <source>
        <dbReference type="Google" id="ProtNLM"/>
    </source>
</evidence>
<name>A0ABV7XNJ9_9GAMM</name>
<feature type="transmembrane region" description="Helical" evidence="2">
    <location>
        <begin position="87"/>
        <end position="106"/>
    </location>
</feature>
<gene>
    <name evidence="3" type="ORF">ACFONC_11390</name>
</gene>
<keyword evidence="2" id="KW-1133">Transmembrane helix</keyword>
<feature type="region of interest" description="Disordered" evidence="1">
    <location>
        <begin position="548"/>
        <end position="567"/>
    </location>
</feature>
<sequence length="567" mass="60369">MTSSTETASRRLLPAAHALALLYLLAGIAAMWWLSPRVPYADGWRFLGHFLQAPFPHDILAPDNGHHEVLPNAVRVLELHVFGAGQWLQVAAGIALALATVLVFARGIRGVVDVRAKAAALLAVVLGLFWLGNIRALAHGNESVHAYCVTLFLAIGLHVLSKARTGRGGIVDAAIAAACGLAAAFSFGSGFACFVAFAALLLLQRAPWRQWAVLVAGLLATLVLLRLDGGTGASIAIAPLRQGEMLLRWLCGPFVYAAWPLLDPQIASQLPIAAARAPALAVAQAYEGAFGPVLLARWPQLLFGLAGLGWLAALGWRAWRDRESVTLSALMGIGLACFAAAVGVMIATVRLDYFTTHPDQLLAPRYVVWSSLFWGGLLLATAAQARRPARALLAAVLVAIALLPSQLWMARLGGNMQAVAGQTGLAAAVGVVEADLPLGETVFEDLAAALPPARAAGVAVFAWPETRWLGRRPEADALRLLEARDLEVTVVDNRLDAHGRGRRVRFALGDVPANRLLLLDDDGTVRGLAMRDREDGRWIGWMRGAGHEPPRVAAAVGPPSRQERRSP</sequence>
<dbReference type="RefSeq" id="WP_386744132.1">
    <property type="nucleotide sequence ID" value="NZ_JBHRYA010000007.1"/>
</dbReference>
<evidence type="ECO:0000256" key="1">
    <source>
        <dbReference type="SAM" id="MobiDB-lite"/>
    </source>
</evidence>
<feature type="transmembrane region" description="Helical" evidence="2">
    <location>
        <begin position="173"/>
        <end position="202"/>
    </location>
</feature>
<keyword evidence="2" id="KW-0812">Transmembrane</keyword>
<feature type="transmembrane region" description="Helical" evidence="2">
    <location>
        <begin position="144"/>
        <end position="161"/>
    </location>
</feature>
<evidence type="ECO:0000256" key="2">
    <source>
        <dbReference type="SAM" id="Phobius"/>
    </source>
</evidence>
<evidence type="ECO:0000313" key="3">
    <source>
        <dbReference type="EMBL" id="MFC3716754.1"/>
    </source>
</evidence>
<accession>A0ABV7XNJ9</accession>
<feature type="transmembrane region" description="Helical" evidence="2">
    <location>
        <begin position="301"/>
        <end position="319"/>
    </location>
</feature>
<feature type="transmembrane region" description="Helical" evidence="2">
    <location>
        <begin position="208"/>
        <end position="225"/>
    </location>
</feature>
<feature type="transmembrane region" description="Helical" evidence="2">
    <location>
        <begin position="118"/>
        <end position="138"/>
    </location>
</feature>
<evidence type="ECO:0000313" key="4">
    <source>
        <dbReference type="Proteomes" id="UP001595705"/>
    </source>
</evidence>
<dbReference type="EMBL" id="JBHRYA010000007">
    <property type="protein sequence ID" value="MFC3716754.1"/>
    <property type="molecule type" value="Genomic_DNA"/>
</dbReference>
<comment type="caution">
    <text evidence="3">The sequence shown here is derived from an EMBL/GenBank/DDBJ whole genome shotgun (WGS) entry which is preliminary data.</text>
</comment>
<feature type="transmembrane region" description="Helical" evidence="2">
    <location>
        <begin position="391"/>
        <end position="409"/>
    </location>
</feature>
<protein>
    <recommendedName>
        <fullName evidence="5">Glycosyltransferase RgtA/B/C/D-like domain-containing protein</fullName>
    </recommendedName>
</protein>
<proteinExistence type="predicted"/>
<feature type="transmembrane region" description="Helical" evidence="2">
    <location>
        <begin position="326"/>
        <end position="346"/>
    </location>
</feature>
<feature type="transmembrane region" description="Helical" evidence="2">
    <location>
        <begin position="246"/>
        <end position="262"/>
    </location>
</feature>
<feature type="transmembrane region" description="Helical" evidence="2">
    <location>
        <begin position="366"/>
        <end position="384"/>
    </location>
</feature>
<keyword evidence="4" id="KW-1185">Reference proteome</keyword>